<gene>
    <name evidence="1" type="ORF">LFA_2080</name>
</gene>
<keyword evidence="2" id="KW-1185">Reference proteome</keyword>
<dbReference type="Proteomes" id="UP000032430">
    <property type="component" value="Chromosome I"/>
</dbReference>
<accession>A0A098G7H6</accession>
<protein>
    <submittedName>
        <fullName evidence="1">Uncharacterized protein</fullName>
    </submittedName>
</protein>
<name>A0A098G7H6_9GAMM</name>
<dbReference type="EMBL" id="LN614827">
    <property type="protein sequence ID" value="CEG57465.1"/>
    <property type="molecule type" value="Genomic_DNA"/>
</dbReference>
<reference evidence="2" key="1">
    <citation type="submission" date="2014-09" db="EMBL/GenBank/DDBJ databases">
        <authorList>
            <person name="Gomez-Valero L."/>
        </authorList>
    </citation>
    <scope>NUCLEOTIDE SEQUENCE [LARGE SCALE GENOMIC DNA]</scope>
    <source>
        <strain evidence="2">ATCC700992</strain>
    </source>
</reference>
<dbReference type="STRING" id="1212491.LFA_2080"/>
<evidence type="ECO:0000313" key="1">
    <source>
        <dbReference type="EMBL" id="CEG57465.1"/>
    </source>
</evidence>
<dbReference type="AlphaFoldDB" id="A0A098G7H6"/>
<sequence>MPKFKTHAERMKHKQAKLIPCSMWYDNQLFYESLDDTVLSLMKAKPDNLMPHLNKSLPKLNNQWLKNKHG</sequence>
<organism evidence="1 2">
    <name type="scientific">Legionella fallonii LLAP-10</name>
    <dbReference type="NCBI Taxonomy" id="1212491"/>
    <lineage>
        <taxon>Bacteria</taxon>
        <taxon>Pseudomonadati</taxon>
        <taxon>Pseudomonadota</taxon>
        <taxon>Gammaproteobacteria</taxon>
        <taxon>Legionellales</taxon>
        <taxon>Legionellaceae</taxon>
        <taxon>Legionella</taxon>
    </lineage>
</organism>
<proteinExistence type="predicted"/>
<dbReference type="HOGENOM" id="CLU_2752882_0_0_6"/>
<dbReference type="KEGG" id="lfa:LFA_2080"/>
<evidence type="ECO:0000313" key="2">
    <source>
        <dbReference type="Proteomes" id="UP000032430"/>
    </source>
</evidence>